<feature type="region of interest" description="Disordered" evidence="7">
    <location>
        <begin position="208"/>
        <end position="231"/>
    </location>
</feature>
<dbReference type="FunFam" id="1.10.10.60:FF:000010">
    <property type="entry name" value="Transcriptional activator Myb isoform A"/>
    <property type="match status" value="1"/>
</dbReference>
<dbReference type="PANTHER" id="PTHR45614:SF25">
    <property type="entry name" value="MYB PROTEIN"/>
    <property type="match status" value="1"/>
</dbReference>
<evidence type="ECO:0000256" key="1">
    <source>
        <dbReference type="ARBA" id="ARBA00004123"/>
    </source>
</evidence>
<dbReference type="InterPro" id="IPR050560">
    <property type="entry name" value="MYB_TF"/>
</dbReference>
<evidence type="ECO:0000259" key="8">
    <source>
        <dbReference type="PROSITE" id="PS50090"/>
    </source>
</evidence>
<dbReference type="Gene3D" id="1.10.10.60">
    <property type="entry name" value="Homeodomain-like"/>
    <property type="match status" value="3"/>
</dbReference>
<dbReference type="GO" id="GO:0000981">
    <property type="term" value="F:DNA-binding transcription factor activity, RNA polymerase II-specific"/>
    <property type="evidence" value="ECO:0007669"/>
    <property type="project" value="TreeGrafter"/>
</dbReference>
<dbReference type="Pfam" id="PF09316">
    <property type="entry name" value="Cmyb_C"/>
    <property type="match status" value="1"/>
</dbReference>
<dbReference type="InterPro" id="IPR001005">
    <property type="entry name" value="SANT/Myb"/>
</dbReference>
<dbReference type="Pfam" id="PF13921">
    <property type="entry name" value="Myb_DNA-bind_6"/>
    <property type="match status" value="1"/>
</dbReference>
<dbReference type="PANTHER" id="PTHR45614">
    <property type="entry name" value="MYB PROTEIN-RELATED"/>
    <property type="match status" value="1"/>
</dbReference>
<reference evidence="11" key="1">
    <citation type="submission" date="2025-08" db="UniProtKB">
        <authorList>
            <consortium name="RefSeq"/>
        </authorList>
    </citation>
    <scope>IDENTIFICATION</scope>
    <source>
        <tissue evidence="11">Tentacle</tissue>
    </source>
</reference>
<dbReference type="InterPro" id="IPR017930">
    <property type="entry name" value="Myb_dom"/>
</dbReference>
<dbReference type="Pfam" id="PF00249">
    <property type="entry name" value="Myb_DNA-binding"/>
    <property type="match status" value="1"/>
</dbReference>
<evidence type="ECO:0000256" key="5">
    <source>
        <dbReference type="ARBA" id="ARBA00023163"/>
    </source>
</evidence>
<feature type="domain" description="Myb-like" evidence="8">
    <location>
        <begin position="36"/>
        <end position="87"/>
    </location>
</feature>
<protein>
    <submittedName>
        <fullName evidence="11">Myb-related protein B-like isoform X1</fullName>
    </submittedName>
</protein>
<dbReference type="CDD" id="cd00167">
    <property type="entry name" value="SANT"/>
    <property type="match status" value="3"/>
</dbReference>
<keyword evidence="2" id="KW-0677">Repeat</keyword>
<feature type="domain" description="Myb-like" evidence="8">
    <location>
        <begin position="88"/>
        <end position="139"/>
    </location>
</feature>
<evidence type="ECO:0000313" key="10">
    <source>
        <dbReference type="Proteomes" id="UP000515163"/>
    </source>
</evidence>
<dbReference type="GO" id="GO:0000978">
    <property type="term" value="F:RNA polymerase II cis-regulatory region sequence-specific DNA binding"/>
    <property type="evidence" value="ECO:0007669"/>
    <property type="project" value="TreeGrafter"/>
</dbReference>
<feature type="domain" description="HTH myb-type" evidence="9">
    <location>
        <begin position="88"/>
        <end position="143"/>
    </location>
</feature>
<feature type="compositionally biased region" description="Polar residues" evidence="7">
    <location>
        <begin position="274"/>
        <end position="291"/>
    </location>
</feature>
<dbReference type="PROSITE" id="PS50090">
    <property type="entry name" value="MYB_LIKE"/>
    <property type="match status" value="3"/>
</dbReference>
<accession>A0A6P8IQ18</accession>
<evidence type="ECO:0000256" key="2">
    <source>
        <dbReference type="ARBA" id="ARBA00022737"/>
    </source>
</evidence>
<gene>
    <name evidence="11" type="primary">LOC116303568</name>
</gene>
<dbReference type="FunCoup" id="A0A6P8IQ18">
    <property type="interactions" value="2713"/>
</dbReference>
<dbReference type="GeneID" id="116303568"/>
<keyword evidence="5" id="KW-0804">Transcription</keyword>
<evidence type="ECO:0000256" key="7">
    <source>
        <dbReference type="SAM" id="MobiDB-lite"/>
    </source>
</evidence>
<keyword evidence="10" id="KW-1185">Reference proteome</keyword>
<dbReference type="InParanoid" id="A0A6P8IQ18"/>
<feature type="region of interest" description="Disordered" evidence="7">
    <location>
        <begin position="274"/>
        <end position="303"/>
    </location>
</feature>
<dbReference type="KEGG" id="aten:116303568"/>
<evidence type="ECO:0000256" key="3">
    <source>
        <dbReference type="ARBA" id="ARBA00023015"/>
    </source>
</evidence>
<name>A0A6P8IQ18_ACTTE</name>
<dbReference type="GO" id="GO:0005634">
    <property type="term" value="C:nucleus"/>
    <property type="evidence" value="ECO:0007669"/>
    <property type="project" value="UniProtKB-SubCell"/>
</dbReference>
<dbReference type="Proteomes" id="UP000515163">
    <property type="component" value="Unplaced"/>
</dbReference>
<keyword evidence="3" id="KW-0805">Transcription regulation</keyword>
<dbReference type="SUPFAM" id="SSF46689">
    <property type="entry name" value="Homeodomain-like"/>
    <property type="match status" value="2"/>
</dbReference>
<evidence type="ECO:0000256" key="6">
    <source>
        <dbReference type="ARBA" id="ARBA00023242"/>
    </source>
</evidence>
<dbReference type="PROSITE" id="PS51294">
    <property type="entry name" value="HTH_MYB"/>
    <property type="match status" value="3"/>
</dbReference>
<evidence type="ECO:0000256" key="4">
    <source>
        <dbReference type="ARBA" id="ARBA00023125"/>
    </source>
</evidence>
<feature type="domain" description="Myb-like" evidence="8">
    <location>
        <begin position="140"/>
        <end position="190"/>
    </location>
</feature>
<dbReference type="SMART" id="SM00717">
    <property type="entry name" value="SANT"/>
    <property type="match status" value="3"/>
</dbReference>
<feature type="domain" description="HTH myb-type" evidence="9">
    <location>
        <begin position="144"/>
        <end position="194"/>
    </location>
</feature>
<evidence type="ECO:0000313" key="11">
    <source>
        <dbReference type="RefSeq" id="XP_031568994.1"/>
    </source>
</evidence>
<dbReference type="FunFam" id="1.10.10.60:FF:000016">
    <property type="entry name" value="Transcriptional activator Myb isoform A"/>
    <property type="match status" value="1"/>
</dbReference>
<feature type="domain" description="HTH myb-type" evidence="9">
    <location>
        <begin position="36"/>
        <end position="87"/>
    </location>
</feature>
<organism evidence="10 11">
    <name type="scientific">Actinia tenebrosa</name>
    <name type="common">Australian red waratah sea anemone</name>
    <dbReference type="NCBI Taxonomy" id="6105"/>
    <lineage>
        <taxon>Eukaryota</taxon>
        <taxon>Metazoa</taxon>
        <taxon>Cnidaria</taxon>
        <taxon>Anthozoa</taxon>
        <taxon>Hexacorallia</taxon>
        <taxon>Actiniaria</taxon>
        <taxon>Actiniidae</taxon>
        <taxon>Actinia</taxon>
    </lineage>
</organism>
<dbReference type="InterPro" id="IPR009057">
    <property type="entry name" value="Homeodomain-like_sf"/>
</dbReference>
<sequence>MLLLLQAAESIASNDYSYKVNDDEEDSGAQRSYRKKKKINKGRWTKDEDDKLKDLAGEYGPSNWKDLANKFPDRTDTQCQQRWQKVLNPELIKGPWTKEEDEKVVELVAKYGPKKWSLIAQHLNGRIGKQCRERWHNHLNPHIKKSAWTEEEDRMIYEAHKKLGNKWAEIAKVIPGRTDNAIKNHWNSTMRRRVESFGFDHYKKNRYSAEKPRHGRPLSAKKERRKHEVTYRDTELQQNLNNLPVGMSVASSTTVVVEHGHATRDVLQVGLKNSTDPLTNIRPKQSVNQTGHKNKGSEQHPGIVSPFSSFILSQSLLDSDPSTWGDLSTFENGGGMVKSNTITKLTSPGARGYRFDGNTIDGINSDGSLIPITSPVLQSRFSTPPTILRRGKKRKASDLNESTASSTVTNVTSSQECIFSSPKGCTPIKSLPFSPSQFLNSPNSNKIITSTPTEQKAMPVSTTTTLNTPVVSDTNNNDENYRTPRVRRSWLHMSPRTPTPFKNALKILNETKMAHTPAHFDEDFSEIIKKEAEESGVSITCSASKEPVTKARMSLCKRIEDENVDLVIPALFSIREELSSVDEDSTTNVTNTMSGKTDIMDDSGIAQTSLLMSPTQDPTIVKPSEVFCKQNPFVTPSTNLNSDMLKKKKNNPMRPLQFQETPRKCQVGMDTTWEQVACGKTPDQQFVTEQAKNFIASYRTAARTLQFSAPTVA</sequence>
<evidence type="ECO:0000259" key="9">
    <source>
        <dbReference type="PROSITE" id="PS51294"/>
    </source>
</evidence>
<dbReference type="OrthoDB" id="2143914at2759"/>
<dbReference type="AlphaFoldDB" id="A0A6P8IQ18"/>
<comment type="subcellular location">
    <subcellularLocation>
        <location evidence="1">Nucleus</location>
    </subcellularLocation>
</comment>
<keyword evidence="6" id="KW-0539">Nucleus</keyword>
<dbReference type="InterPro" id="IPR015395">
    <property type="entry name" value="C-myb_C"/>
</dbReference>
<feature type="compositionally biased region" description="Polar residues" evidence="7">
    <location>
        <begin position="453"/>
        <end position="478"/>
    </location>
</feature>
<feature type="region of interest" description="Disordered" evidence="7">
    <location>
        <begin position="453"/>
        <end position="481"/>
    </location>
</feature>
<keyword evidence="4" id="KW-0238">DNA-binding</keyword>
<dbReference type="RefSeq" id="XP_031568994.1">
    <property type="nucleotide sequence ID" value="XM_031713134.1"/>
</dbReference>
<proteinExistence type="predicted"/>